<sequence>MEIVADLIKVLVPASLVLWAMYLTLSSFLRKEFAQKNLEQRLEAQKTVLPIRLEAYERICLLLERMLPNNLLIRLSNPEFNVVSFQQVLIAEIRAELAHNFSQQLYISDDAWLSVKNALNETISMINLSAQELDPNAPSIELSKKVIEKVLQNQHFSTESALNFVKDEARKLF</sequence>
<evidence type="ECO:0000313" key="2">
    <source>
        <dbReference type="EMBL" id="MDI9859123.1"/>
    </source>
</evidence>
<dbReference type="InterPro" id="IPR057695">
    <property type="entry name" value="DUF7935"/>
</dbReference>
<protein>
    <submittedName>
        <fullName evidence="2">Uncharacterized protein</fullName>
    </submittedName>
</protein>
<gene>
    <name evidence="2" type="ORF">QM524_07885</name>
</gene>
<comment type="caution">
    <text evidence="2">The sequence shown here is derived from an EMBL/GenBank/DDBJ whole genome shotgun (WGS) entry which is preliminary data.</text>
</comment>
<reference evidence="2 3" key="1">
    <citation type="submission" date="2023-05" db="EMBL/GenBank/DDBJ databases">
        <title>Novel species of genus Flectobacillus isolated from stream in China.</title>
        <authorList>
            <person name="Lu H."/>
        </authorList>
    </citation>
    <scope>NUCLEOTIDE SEQUENCE [LARGE SCALE GENOMIC DNA]</scope>
    <source>
        <strain evidence="2 3">KCTC 42575</strain>
    </source>
</reference>
<feature type="transmembrane region" description="Helical" evidence="1">
    <location>
        <begin position="12"/>
        <end position="29"/>
    </location>
</feature>
<name>A0ABT6Y7N1_9BACT</name>
<accession>A0ABT6Y7N1</accession>
<keyword evidence="1" id="KW-1133">Transmembrane helix</keyword>
<dbReference type="RefSeq" id="WP_166579351.1">
    <property type="nucleotide sequence ID" value="NZ_JASHIF010000007.1"/>
</dbReference>
<organism evidence="2 3">
    <name type="scientific">Flectobacillus roseus</name>
    <dbReference type="NCBI Taxonomy" id="502259"/>
    <lineage>
        <taxon>Bacteria</taxon>
        <taxon>Pseudomonadati</taxon>
        <taxon>Bacteroidota</taxon>
        <taxon>Cytophagia</taxon>
        <taxon>Cytophagales</taxon>
        <taxon>Flectobacillaceae</taxon>
        <taxon>Flectobacillus</taxon>
    </lineage>
</organism>
<evidence type="ECO:0000256" key="1">
    <source>
        <dbReference type="SAM" id="Phobius"/>
    </source>
</evidence>
<proteinExistence type="predicted"/>
<keyword evidence="1" id="KW-0472">Membrane</keyword>
<evidence type="ECO:0000313" key="3">
    <source>
        <dbReference type="Proteomes" id="UP001236507"/>
    </source>
</evidence>
<keyword evidence="1" id="KW-0812">Transmembrane</keyword>
<dbReference type="EMBL" id="JASHIF010000007">
    <property type="protein sequence ID" value="MDI9859123.1"/>
    <property type="molecule type" value="Genomic_DNA"/>
</dbReference>
<dbReference type="Proteomes" id="UP001236507">
    <property type="component" value="Unassembled WGS sequence"/>
</dbReference>
<keyword evidence="3" id="KW-1185">Reference proteome</keyword>
<dbReference type="Pfam" id="PF25589">
    <property type="entry name" value="DUF7935"/>
    <property type="match status" value="1"/>
</dbReference>